<proteinExistence type="predicted"/>
<dbReference type="AlphaFoldDB" id="A0A6N3CCD3"/>
<gene>
    <name evidence="1" type="ORF">RGLFYP36_00662</name>
</gene>
<accession>A0A6N3CCD3</accession>
<evidence type="ECO:0000313" key="1">
    <source>
        <dbReference type="EMBL" id="VYU13004.1"/>
    </source>
</evidence>
<reference evidence="1" key="1">
    <citation type="submission" date="2019-11" db="EMBL/GenBank/DDBJ databases">
        <authorList>
            <person name="Feng L."/>
        </authorList>
    </citation>
    <scope>NUCLEOTIDE SEQUENCE</scope>
    <source>
        <strain evidence="1">RgnavusLFYP36</strain>
    </source>
</reference>
<sequence length="50" mass="5623">MADSRVLEMYAGNLLEEMQEIQKIIPEDQENELVSSHTVGCGAFLTIYCC</sequence>
<name>A0A6N3CCD3_MEDGN</name>
<dbReference type="RefSeq" id="WP_156734106.1">
    <property type="nucleotide sequence ID" value="NZ_CACRUU010000068.1"/>
</dbReference>
<dbReference type="EMBL" id="CACRUU010000068">
    <property type="protein sequence ID" value="VYU13004.1"/>
    <property type="molecule type" value="Genomic_DNA"/>
</dbReference>
<organism evidence="1">
    <name type="scientific">Mediterraneibacter gnavus</name>
    <name type="common">Ruminococcus gnavus</name>
    <dbReference type="NCBI Taxonomy" id="33038"/>
    <lineage>
        <taxon>Bacteria</taxon>
        <taxon>Bacillati</taxon>
        <taxon>Bacillota</taxon>
        <taxon>Clostridia</taxon>
        <taxon>Lachnospirales</taxon>
        <taxon>Lachnospiraceae</taxon>
        <taxon>Mediterraneibacter</taxon>
    </lineage>
</organism>
<protein>
    <submittedName>
        <fullName evidence="1">Uncharacterized protein</fullName>
    </submittedName>
</protein>